<dbReference type="OrthoDB" id="419711at2759"/>
<proteinExistence type="predicted"/>
<dbReference type="Proteomes" id="UP000694844">
    <property type="component" value="Chromosome 8"/>
</dbReference>
<evidence type="ECO:0000256" key="2">
    <source>
        <dbReference type="SAM" id="Phobius"/>
    </source>
</evidence>
<dbReference type="RefSeq" id="XP_022300889.1">
    <property type="nucleotide sequence ID" value="XM_022445181.1"/>
</dbReference>
<dbReference type="InterPro" id="IPR049352">
    <property type="entry name" value="Rost"/>
</dbReference>
<evidence type="ECO:0000313" key="3">
    <source>
        <dbReference type="Proteomes" id="UP000694844"/>
    </source>
</evidence>
<feature type="compositionally biased region" description="Basic and acidic residues" evidence="1">
    <location>
        <begin position="177"/>
        <end position="188"/>
    </location>
</feature>
<sequence length="188" mass="21014">MTVRPSFSAPEPSDFQWYLKTQLVLFNISTVAAIVITVLYYALLTPVSTANSILAHAFNSVYAVVGLVVCAKPVRILHVYHPVLFSVIYCIFSLIYQLAEGGLIYEILDWDKMPGTILIAVGTAFIMVRAVHMVVFTIYKLRVFVWKSHSRSRQVCNVSGNDESNQTGPKIAPENTEADRNRQESVTV</sequence>
<feature type="region of interest" description="Disordered" evidence="1">
    <location>
        <begin position="157"/>
        <end position="188"/>
    </location>
</feature>
<gene>
    <name evidence="4" type="primary">LOC111109093</name>
</gene>
<accession>A0A8B8BDN3</accession>
<keyword evidence="2" id="KW-0812">Transmembrane</keyword>
<dbReference type="PANTHER" id="PTHR12242">
    <property type="entry name" value="OS02G0130600 PROTEIN-RELATED"/>
    <property type="match status" value="1"/>
</dbReference>
<feature type="transmembrane region" description="Helical" evidence="2">
    <location>
        <begin position="49"/>
        <end position="71"/>
    </location>
</feature>
<protein>
    <submittedName>
        <fullName evidence="4">Protein rolling stone-like</fullName>
    </submittedName>
</protein>
<keyword evidence="2" id="KW-1133">Transmembrane helix</keyword>
<feature type="transmembrane region" description="Helical" evidence="2">
    <location>
        <begin position="23"/>
        <end position="43"/>
    </location>
</feature>
<dbReference type="KEGG" id="cvn:111109093"/>
<keyword evidence="3" id="KW-1185">Reference proteome</keyword>
<evidence type="ECO:0000313" key="4">
    <source>
        <dbReference type="RefSeq" id="XP_022300889.1"/>
    </source>
</evidence>
<dbReference type="AlphaFoldDB" id="A0A8B8BDN3"/>
<evidence type="ECO:0000256" key="1">
    <source>
        <dbReference type="SAM" id="MobiDB-lite"/>
    </source>
</evidence>
<name>A0A8B8BDN3_CRAVI</name>
<dbReference type="GeneID" id="111109093"/>
<dbReference type="Pfam" id="PF21534">
    <property type="entry name" value="Rost"/>
    <property type="match status" value="1"/>
</dbReference>
<keyword evidence="2" id="KW-0472">Membrane</keyword>
<dbReference type="GO" id="GO:0016020">
    <property type="term" value="C:membrane"/>
    <property type="evidence" value="ECO:0007669"/>
    <property type="project" value="TreeGrafter"/>
</dbReference>
<organism evidence="3 4">
    <name type="scientific">Crassostrea virginica</name>
    <name type="common">Eastern oyster</name>
    <dbReference type="NCBI Taxonomy" id="6565"/>
    <lineage>
        <taxon>Eukaryota</taxon>
        <taxon>Metazoa</taxon>
        <taxon>Spiralia</taxon>
        <taxon>Lophotrochozoa</taxon>
        <taxon>Mollusca</taxon>
        <taxon>Bivalvia</taxon>
        <taxon>Autobranchia</taxon>
        <taxon>Pteriomorphia</taxon>
        <taxon>Ostreida</taxon>
        <taxon>Ostreoidea</taxon>
        <taxon>Ostreidae</taxon>
        <taxon>Crassostrea</taxon>
    </lineage>
</organism>
<feature type="transmembrane region" description="Helical" evidence="2">
    <location>
        <begin position="83"/>
        <end position="105"/>
    </location>
</feature>
<dbReference type="PANTHER" id="PTHR12242:SF49">
    <property type="entry name" value="HEADBUTT, ISOFORM E"/>
    <property type="match status" value="1"/>
</dbReference>
<reference evidence="4" key="1">
    <citation type="submission" date="2025-08" db="UniProtKB">
        <authorList>
            <consortium name="RefSeq"/>
        </authorList>
    </citation>
    <scope>IDENTIFICATION</scope>
    <source>
        <tissue evidence="4">Whole sample</tissue>
    </source>
</reference>
<feature type="transmembrane region" description="Helical" evidence="2">
    <location>
        <begin position="117"/>
        <end position="139"/>
    </location>
</feature>
<feature type="compositionally biased region" description="Polar residues" evidence="1">
    <location>
        <begin position="157"/>
        <end position="168"/>
    </location>
</feature>